<keyword evidence="7 10" id="KW-0119">Carbohydrate metabolism</keyword>
<dbReference type="InterPro" id="IPR013319">
    <property type="entry name" value="GH11/12"/>
</dbReference>
<protein>
    <recommendedName>
        <fullName evidence="4 10">Endo-1,4-beta-xylanase</fullName>
        <ecNumber evidence="4 10">3.2.1.8</ecNumber>
    </recommendedName>
</protein>
<keyword evidence="12" id="KW-0732">Signal</keyword>
<name>A0A8K0WK71_9HYPO</name>
<dbReference type="PROSITE" id="PS51761">
    <property type="entry name" value="GH11_3"/>
    <property type="match status" value="1"/>
</dbReference>
<evidence type="ECO:0000313" key="14">
    <source>
        <dbReference type="EMBL" id="KAH7304252.1"/>
    </source>
</evidence>
<dbReference type="SUPFAM" id="SSF49899">
    <property type="entry name" value="Concanavalin A-like lectins/glucanases"/>
    <property type="match status" value="1"/>
</dbReference>
<dbReference type="PROSITE" id="PS00777">
    <property type="entry name" value="GH11_2"/>
    <property type="match status" value="1"/>
</dbReference>
<organism evidence="14 15">
    <name type="scientific">Stachybotrys elegans</name>
    <dbReference type="NCBI Taxonomy" id="80388"/>
    <lineage>
        <taxon>Eukaryota</taxon>
        <taxon>Fungi</taxon>
        <taxon>Dikarya</taxon>
        <taxon>Ascomycota</taxon>
        <taxon>Pezizomycotina</taxon>
        <taxon>Sordariomycetes</taxon>
        <taxon>Hypocreomycetidae</taxon>
        <taxon>Hypocreales</taxon>
        <taxon>Stachybotryaceae</taxon>
        <taxon>Stachybotrys</taxon>
    </lineage>
</organism>
<feature type="chain" id="PRO_5035468306" description="Endo-1,4-beta-xylanase" evidence="12">
    <location>
        <begin position="20"/>
        <end position="227"/>
    </location>
</feature>
<dbReference type="EC" id="3.2.1.8" evidence="4 10"/>
<accession>A0A8K0WK71</accession>
<feature type="signal peptide" evidence="12">
    <location>
        <begin position="1"/>
        <end position="19"/>
    </location>
</feature>
<keyword evidence="15" id="KW-1185">Reference proteome</keyword>
<gene>
    <name evidence="14" type="ORF">B0I35DRAFT_363546</name>
</gene>
<keyword evidence="5 10" id="KW-0858">Xylan degradation</keyword>
<dbReference type="PANTHER" id="PTHR46828:SF3">
    <property type="entry name" value="ENDO-1,4-BETA-XYLANASE"/>
    <property type="match status" value="1"/>
</dbReference>
<dbReference type="InterPro" id="IPR001137">
    <property type="entry name" value="Glyco_hydro_11"/>
</dbReference>
<evidence type="ECO:0000313" key="15">
    <source>
        <dbReference type="Proteomes" id="UP000813444"/>
    </source>
</evidence>
<keyword evidence="9 10" id="KW-0624">Polysaccharide degradation</keyword>
<dbReference type="EMBL" id="JAGPNK010000024">
    <property type="protein sequence ID" value="KAH7304252.1"/>
    <property type="molecule type" value="Genomic_DNA"/>
</dbReference>
<feature type="active site" description="Proton donor" evidence="10">
    <location>
        <position position="211"/>
    </location>
</feature>
<comment type="catalytic activity">
    <reaction evidence="1 10 11">
        <text>Endohydrolysis of (1-&gt;4)-beta-D-xylosidic linkages in xylans.</text>
        <dbReference type="EC" id="3.2.1.8"/>
    </reaction>
</comment>
<dbReference type="PRINTS" id="PR00911">
    <property type="entry name" value="GLHYDRLASE11"/>
</dbReference>
<dbReference type="PANTHER" id="PTHR46828">
    <property type="entry name" value="ENDO-1,4-BETA-XYLANASE A-RELATED"/>
    <property type="match status" value="1"/>
</dbReference>
<proteinExistence type="inferred from homology"/>
<dbReference type="InterPro" id="IPR013320">
    <property type="entry name" value="ConA-like_dom_sf"/>
</dbReference>
<evidence type="ECO:0000256" key="11">
    <source>
        <dbReference type="RuleBase" id="RU362015"/>
    </source>
</evidence>
<dbReference type="InterPro" id="IPR033123">
    <property type="entry name" value="GH11_dom"/>
</dbReference>
<keyword evidence="8 10" id="KW-0326">Glycosidase</keyword>
<keyword evidence="6 10" id="KW-0378">Hydrolase</keyword>
<evidence type="ECO:0000256" key="4">
    <source>
        <dbReference type="ARBA" id="ARBA00012590"/>
    </source>
</evidence>
<dbReference type="OrthoDB" id="2115822at2759"/>
<evidence type="ECO:0000256" key="7">
    <source>
        <dbReference type="ARBA" id="ARBA00023277"/>
    </source>
</evidence>
<dbReference type="Proteomes" id="UP000813444">
    <property type="component" value="Unassembled WGS sequence"/>
</dbReference>
<feature type="domain" description="GH11" evidence="13">
    <location>
        <begin position="34"/>
        <end position="224"/>
    </location>
</feature>
<feature type="active site" description="Nucleophile" evidence="10">
    <location>
        <position position="119"/>
    </location>
</feature>
<dbReference type="GO" id="GO:0045493">
    <property type="term" value="P:xylan catabolic process"/>
    <property type="evidence" value="ECO:0007669"/>
    <property type="project" value="UniProtKB-UniRule"/>
</dbReference>
<dbReference type="InterPro" id="IPR033119">
    <property type="entry name" value="GH11_AS_2"/>
</dbReference>
<dbReference type="GO" id="GO:0031176">
    <property type="term" value="F:endo-1,4-beta-xylanase activity"/>
    <property type="evidence" value="ECO:0007669"/>
    <property type="project" value="UniProtKB-UniRule"/>
</dbReference>
<evidence type="ECO:0000256" key="9">
    <source>
        <dbReference type="ARBA" id="ARBA00023326"/>
    </source>
</evidence>
<evidence type="ECO:0000256" key="2">
    <source>
        <dbReference type="ARBA" id="ARBA00004851"/>
    </source>
</evidence>
<evidence type="ECO:0000256" key="6">
    <source>
        <dbReference type="ARBA" id="ARBA00022801"/>
    </source>
</evidence>
<dbReference type="Pfam" id="PF00457">
    <property type="entry name" value="Glyco_hydro_11"/>
    <property type="match status" value="1"/>
</dbReference>
<dbReference type="AlphaFoldDB" id="A0A8K0WK71"/>
<evidence type="ECO:0000256" key="12">
    <source>
        <dbReference type="SAM" id="SignalP"/>
    </source>
</evidence>
<evidence type="ECO:0000259" key="13">
    <source>
        <dbReference type="PROSITE" id="PS51761"/>
    </source>
</evidence>
<dbReference type="Gene3D" id="2.60.120.180">
    <property type="match status" value="1"/>
</dbReference>
<sequence>MVALSKLLLVSTVCGGAVAAPASELPQGSLLRRESTPNSRGYHDGFYYLWWSDGASDATYKNEAGGGYSLDWQTGGNLLGGKGWNPGKTDRTIEFSGTYEADSNSYLSVYGMMHTPAIEYYIIEHVGTFNPALTGNNYLVKLGTYECDGGTYDLGKAVRVGWGNPATLLLYWGVRREKRTTGVVHTKCHFDAWVKAGLALGEHDEQILASEGYFSNGFSNITVSEVA</sequence>
<comment type="caution">
    <text evidence="14">The sequence shown here is derived from an EMBL/GenBank/DDBJ whole genome shotgun (WGS) entry which is preliminary data.</text>
</comment>
<evidence type="ECO:0000256" key="5">
    <source>
        <dbReference type="ARBA" id="ARBA00022651"/>
    </source>
</evidence>
<evidence type="ECO:0000256" key="10">
    <source>
        <dbReference type="PROSITE-ProRule" id="PRU01097"/>
    </source>
</evidence>
<dbReference type="UniPathway" id="UPA00114"/>
<evidence type="ECO:0000256" key="8">
    <source>
        <dbReference type="ARBA" id="ARBA00023295"/>
    </source>
</evidence>
<evidence type="ECO:0000256" key="3">
    <source>
        <dbReference type="ARBA" id="ARBA00007792"/>
    </source>
</evidence>
<reference evidence="14" key="1">
    <citation type="journal article" date="2021" name="Nat. Commun.">
        <title>Genetic determinants of endophytism in the Arabidopsis root mycobiome.</title>
        <authorList>
            <person name="Mesny F."/>
            <person name="Miyauchi S."/>
            <person name="Thiergart T."/>
            <person name="Pickel B."/>
            <person name="Atanasova L."/>
            <person name="Karlsson M."/>
            <person name="Huettel B."/>
            <person name="Barry K.W."/>
            <person name="Haridas S."/>
            <person name="Chen C."/>
            <person name="Bauer D."/>
            <person name="Andreopoulos W."/>
            <person name="Pangilinan J."/>
            <person name="LaButti K."/>
            <person name="Riley R."/>
            <person name="Lipzen A."/>
            <person name="Clum A."/>
            <person name="Drula E."/>
            <person name="Henrissat B."/>
            <person name="Kohler A."/>
            <person name="Grigoriev I.V."/>
            <person name="Martin F.M."/>
            <person name="Hacquard S."/>
        </authorList>
    </citation>
    <scope>NUCLEOTIDE SEQUENCE</scope>
    <source>
        <strain evidence="14">MPI-CAGE-CH-0235</strain>
    </source>
</reference>
<evidence type="ECO:0000256" key="1">
    <source>
        <dbReference type="ARBA" id="ARBA00000681"/>
    </source>
</evidence>
<comment type="pathway">
    <text evidence="2 10 11">Glycan degradation; xylan degradation.</text>
</comment>
<comment type="similarity">
    <text evidence="3 10 11">Belongs to the glycosyl hydrolase 11 (cellulase G) family.</text>
</comment>